<keyword evidence="2" id="KW-1185">Reference proteome</keyword>
<dbReference type="AlphaFoldDB" id="A0A9P8PV14"/>
<evidence type="ECO:0000313" key="2">
    <source>
        <dbReference type="Proteomes" id="UP000788993"/>
    </source>
</evidence>
<proteinExistence type="predicted"/>
<evidence type="ECO:0000313" key="1">
    <source>
        <dbReference type="EMBL" id="KAH3678836.1"/>
    </source>
</evidence>
<dbReference type="Proteomes" id="UP000788993">
    <property type="component" value="Unassembled WGS sequence"/>
</dbReference>
<accession>A0A9P8PV14</accession>
<sequence>MNNDAALEAMCAAVAECPRIETNEETTRPNPEMIAMGHPAYLVCTVFPLLKTAFTHANGESLEVSLVEYATTLT</sequence>
<name>A0A9P8PV14_9ASCO</name>
<reference evidence="1" key="2">
    <citation type="submission" date="2021-01" db="EMBL/GenBank/DDBJ databases">
        <authorList>
            <person name="Schikora-Tamarit M.A."/>
        </authorList>
    </citation>
    <scope>NUCLEOTIDE SEQUENCE</scope>
    <source>
        <strain evidence="1">NCAIM Y.01608</strain>
    </source>
</reference>
<gene>
    <name evidence="1" type="ORF">OGATHE_000105</name>
</gene>
<protein>
    <submittedName>
        <fullName evidence="1">Uncharacterized protein</fullName>
    </submittedName>
</protein>
<organism evidence="1 2">
    <name type="scientific">Ogataea polymorpha</name>
    <dbReference type="NCBI Taxonomy" id="460523"/>
    <lineage>
        <taxon>Eukaryota</taxon>
        <taxon>Fungi</taxon>
        <taxon>Dikarya</taxon>
        <taxon>Ascomycota</taxon>
        <taxon>Saccharomycotina</taxon>
        <taxon>Pichiomycetes</taxon>
        <taxon>Pichiales</taxon>
        <taxon>Pichiaceae</taxon>
        <taxon>Ogataea</taxon>
    </lineage>
</organism>
<reference evidence="1" key="1">
    <citation type="journal article" date="2021" name="Open Biol.">
        <title>Shared evolutionary footprints suggest mitochondrial oxidative damage underlies multiple complex I losses in fungi.</title>
        <authorList>
            <person name="Schikora-Tamarit M.A."/>
            <person name="Marcet-Houben M."/>
            <person name="Nosek J."/>
            <person name="Gabaldon T."/>
        </authorList>
    </citation>
    <scope>NUCLEOTIDE SEQUENCE</scope>
    <source>
        <strain evidence="1">NCAIM Y.01608</strain>
    </source>
</reference>
<dbReference type="EMBL" id="JAEUBD010000013">
    <property type="protein sequence ID" value="KAH3678836.1"/>
    <property type="molecule type" value="Genomic_DNA"/>
</dbReference>
<comment type="caution">
    <text evidence="1">The sequence shown here is derived from an EMBL/GenBank/DDBJ whole genome shotgun (WGS) entry which is preliminary data.</text>
</comment>